<dbReference type="EMBL" id="JANIEX010000086">
    <property type="protein sequence ID" value="KAJ3573929.1"/>
    <property type="molecule type" value="Genomic_DNA"/>
</dbReference>
<organism evidence="3 4">
    <name type="scientific">Leucocoprinus birnbaumii</name>
    <dbReference type="NCBI Taxonomy" id="56174"/>
    <lineage>
        <taxon>Eukaryota</taxon>
        <taxon>Fungi</taxon>
        <taxon>Dikarya</taxon>
        <taxon>Basidiomycota</taxon>
        <taxon>Agaricomycotina</taxon>
        <taxon>Agaricomycetes</taxon>
        <taxon>Agaricomycetidae</taxon>
        <taxon>Agaricales</taxon>
        <taxon>Agaricineae</taxon>
        <taxon>Agaricaceae</taxon>
        <taxon>Leucocoprinus</taxon>
    </lineage>
</organism>
<evidence type="ECO:0000313" key="3">
    <source>
        <dbReference type="EMBL" id="KAJ3573929.1"/>
    </source>
</evidence>
<protein>
    <recommendedName>
        <fullName evidence="2">CxC2-like cysteine cluster KDZ transposase-associated domain-containing protein</fullName>
    </recommendedName>
</protein>
<evidence type="ECO:0000259" key="2">
    <source>
        <dbReference type="Pfam" id="PF18803"/>
    </source>
</evidence>
<reference evidence="3" key="1">
    <citation type="submission" date="2022-07" db="EMBL/GenBank/DDBJ databases">
        <title>Genome Sequence of Leucocoprinus birnbaumii.</title>
        <authorList>
            <person name="Buettner E."/>
        </authorList>
    </citation>
    <scope>NUCLEOTIDE SEQUENCE</scope>
    <source>
        <strain evidence="3">VT141</strain>
    </source>
</reference>
<gene>
    <name evidence="3" type="ORF">NP233_g2102</name>
</gene>
<feature type="region of interest" description="Disordered" evidence="1">
    <location>
        <begin position="1"/>
        <end position="25"/>
    </location>
</feature>
<dbReference type="AlphaFoldDB" id="A0AAD5VZK6"/>
<feature type="region of interest" description="Disordered" evidence="1">
    <location>
        <begin position="520"/>
        <end position="597"/>
    </location>
</feature>
<dbReference type="Proteomes" id="UP001213000">
    <property type="component" value="Unassembled WGS sequence"/>
</dbReference>
<dbReference type="PANTHER" id="PTHR33104">
    <property type="entry name" value="SI:DKEY-29D5.2"/>
    <property type="match status" value="1"/>
</dbReference>
<feature type="region of interest" description="Disordered" evidence="1">
    <location>
        <begin position="57"/>
        <end position="79"/>
    </location>
</feature>
<sequence length="939" mass="107767">MAQKRKNPHVYKEDDKPSSSDPPVQVENIRLVQASKTKKTRHRIIKDIIPTEKNASTSSSSFAELLSQPLSPDITNKEPEAPMGEIKIADSGNAVQNPHGVEELFGDEKNPPRSRHRIHTIQKAFTFSALASFHQLSLCSKITAYDYYDSLKKLTNHAFPQRVEDRYKELMAIMRIWRTLVEDRCSGQVVSIGIEFPLREPGSIALRCPACPEPGFNVSLDVLANAPPELKHTLTLFLALDGNFRLNQKFKNGDRNDVPLNKGKAYFVNNVAFEEYLKLHDDGATQNSTCSKLKAVRQQQMIKFSDMVYSGVVATQCRHGTYVRSGMVNLVRGETYVRSDYALASALSFEGSHQRWVMLSYDIWCQFSINLLDRMRTRFPHLVPVFERLRGAIPKMHIYGHGEHCQLTHSFSYTKYSGMTCGESIESAWSEQNHAAGSTKEQSTGHRQDTLDDFNNYWNWTKIHRMSKYLLTQLTKYWDELQEQNEVFAKLTARFSNDVLKGWEEMWVIAEEKADKEMDLKGKEEAKKSQGVAKKNGKRSRGRGKRKGVAKNKEYSVFQASGVKVPSRRDPPVELPEDADSESGSDSEEPDSPSRDLSDLVEEGIEIQYLQCTIQGQVKNKNHNIQAIAESRRDLRSAIESWRNELRKIYPTLRPLGLSDYPENDTIELPSSYTIPEIHEYKIADFAQLEFTVRLGIAYDTIDDIRTTIHIYNASKLVKRTEVFGQGPATRAWTILNGLKNDIRECAKRYQQSYHGLCRLGLPQSSELKPVTEQDLWGKDMSSTKKKGDSKQEEPWFWVIGKPSDISDDQWKLELDRVRWFRTRAFRDRLQEEVEILCAEFQRVVYSFSRMDIIWRISGDRKASGETDESLANGYRAFAYQQADVYRLLAEDSYSHWLEAQSYMSKPYIPKFLTGSEAVRNGYIYLKWLNIALNGFHPF</sequence>
<dbReference type="PANTHER" id="PTHR33104:SF2">
    <property type="entry name" value="CXC3 LIKE CYSTEINE CLUSTER DOMAIN-CONTAINING PROTEIN"/>
    <property type="match status" value="1"/>
</dbReference>
<dbReference type="InterPro" id="IPR041457">
    <property type="entry name" value="CxC2_KDZ-assoc"/>
</dbReference>
<comment type="caution">
    <text evidence="3">The sequence shown here is derived from an EMBL/GenBank/DDBJ whole genome shotgun (WGS) entry which is preliminary data.</text>
</comment>
<dbReference type="InterPro" id="IPR040521">
    <property type="entry name" value="KDZ"/>
</dbReference>
<dbReference type="Pfam" id="PF18803">
    <property type="entry name" value="CxC2"/>
    <property type="match status" value="1"/>
</dbReference>
<accession>A0AAD5VZK6</accession>
<dbReference type="Pfam" id="PF18758">
    <property type="entry name" value="KDZ"/>
    <property type="match status" value="1"/>
</dbReference>
<proteinExistence type="predicted"/>
<evidence type="ECO:0000256" key="1">
    <source>
        <dbReference type="SAM" id="MobiDB-lite"/>
    </source>
</evidence>
<evidence type="ECO:0000313" key="4">
    <source>
        <dbReference type="Proteomes" id="UP001213000"/>
    </source>
</evidence>
<feature type="compositionally biased region" description="Acidic residues" evidence="1">
    <location>
        <begin position="575"/>
        <end position="591"/>
    </location>
</feature>
<feature type="compositionally biased region" description="Basic residues" evidence="1">
    <location>
        <begin position="535"/>
        <end position="550"/>
    </location>
</feature>
<keyword evidence="4" id="KW-1185">Reference proteome</keyword>
<feature type="domain" description="CxC2-like cysteine cluster KDZ transposase-associated" evidence="2">
    <location>
        <begin position="119"/>
        <end position="157"/>
    </location>
</feature>
<name>A0AAD5VZK6_9AGAR</name>